<comment type="caution">
    <text evidence="2">The sequence shown here is derived from an EMBL/GenBank/DDBJ whole genome shotgun (WGS) entry which is preliminary data.</text>
</comment>
<feature type="transmembrane region" description="Helical" evidence="1">
    <location>
        <begin position="477"/>
        <end position="500"/>
    </location>
</feature>
<sequence length="1038" mass="112750">MSEPSSFSLSGLAIRRHIGTLMLTVAAIVIGLFFISRLQVDLLPSITYPRISLRMEVPGVSPEVILEEVTKPLEEGMSATEGAVQVYSETREGRVRVDLFFAPGGDLNVALNEATESFNRVRQNLPDIVEEPRLSKFEPSRLPVYEFALVSDTLSLKDLRLFADEELGRELGFVNGVAAVEVTGGVREEVRVNVDLQRLQSLGVGLNQLLGTLDRRNRDISGGRLSGETGEPLTRAIGKFQTVSEIPNLALNDNSVSGEEGRVYLRDVARVVDGTEEQRVFVSLNGEPAVRVTVQKQPDANTIEVVDGVKRRLAELQRSGLISEGIRVITTNDESVFIRSAISNVISSGVAGTILAGITVFVFLGSLRQTLIITLAIPLSTLVAIICMRLFGLSINVFSLGGLALGVGIVVDNSIVMLENIALQVDRRKEGENFIDIAEKSSREVESALIASTATNLVSILPFLLLGGFISLLFNEIILTISFAVAASLLCALTVVPMLASRLLNLKVSSGIDRSGPLRFFQQRLQGVTILYARILSRVVRFRILAIALAFLILGGGSFYLLQSIPQEVLSRIRTGQVSVIAQFPPGTDLETNRRVMREVDSILLRQPETRYVFSTSGGSLFGTTTNENILRASSTITLKKGTDTDAYIERMTKELGKLNLVNVRLRLTPGQVRGIILNNSPSVGSDVDVMLQGQDGEVLERAGEKLLAILEEKVPQARFRPDADPRQEEIQIKPDWTRLESLGITTREIGETILTAIRGFVPTRLQRGDRLVDIRVQLDEDSRQRVSQVAQIPIFVNPNESLRLEEVASIERGRAPGNIQRINQRQVFIIVGSLVEGAKLSDALAGIDRVLRETELPGGVSVLPSASAQSNAEIQSSLGVLGGLSVFLVFVVMAVQYNSLIDPLVIILTVPLALAGGIFGLYVTGTAISAIVIVGVVLLVGIVVNNAIIMVELANQLRSEYGFTRQQAILKAAPQRLRPILMTTVTTVLGLFPLALGSGEGGEFLQPLGIVVFSGLSLATFLTLFIIPCFYVLLSRK</sequence>
<feature type="transmembrane region" description="Helical" evidence="1">
    <location>
        <begin position="371"/>
        <end position="391"/>
    </location>
</feature>
<evidence type="ECO:0000313" key="2">
    <source>
        <dbReference type="EMBL" id="MEG3437911.1"/>
    </source>
</evidence>
<dbReference type="Gene3D" id="1.20.1640.10">
    <property type="entry name" value="Multidrug efflux transporter AcrB transmembrane domain"/>
    <property type="match status" value="2"/>
</dbReference>
<dbReference type="Pfam" id="PF00873">
    <property type="entry name" value="ACR_tran"/>
    <property type="match status" value="1"/>
</dbReference>
<organism evidence="2 3">
    <name type="scientific">Pannus brasiliensis CCIBt3594</name>
    <dbReference type="NCBI Taxonomy" id="1427578"/>
    <lineage>
        <taxon>Bacteria</taxon>
        <taxon>Bacillati</taxon>
        <taxon>Cyanobacteriota</taxon>
        <taxon>Cyanophyceae</taxon>
        <taxon>Oscillatoriophycideae</taxon>
        <taxon>Chroococcales</taxon>
        <taxon>Microcystaceae</taxon>
        <taxon>Pannus</taxon>
    </lineage>
</organism>
<feature type="transmembrane region" description="Helical" evidence="1">
    <location>
        <begin position="905"/>
        <end position="923"/>
    </location>
</feature>
<dbReference type="RefSeq" id="WP_332865393.1">
    <property type="nucleotide sequence ID" value="NZ_JBAFSM010000021.1"/>
</dbReference>
<keyword evidence="1" id="KW-0472">Membrane</keyword>
<dbReference type="InterPro" id="IPR001036">
    <property type="entry name" value="Acrflvin-R"/>
</dbReference>
<feature type="transmembrane region" description="Helical" evidence="1">
    <location>
        <begin position="977"/>
        <end position="997"/>
    </location>
</feature>
<dbReference type="Proteomes" id="UP001328733">
    <property type="component" value="Unassembled WGS sequence"/>
</dbReference>
<keyword evidence="1" id="KW-0812">Transmembrane</keyword>
<dbReference type="EMBL" id="JBAFSM010000021">
    <property type="protein sequence ID" value="MEG3437911.1"/>
    <property type="molecule type" value="Genomic_DNA"/>
</dbReference>
<evidence type="ECO:0000256" key="1">
    <source>
        <dbReference type="SAM" id="Phobius"/>
    </source>
</evidence>
<accession>A0AAW9QVD2</accession>
<keyword evidence="3" id="KW-1185">Reference proteome</keyword>
<feature type="transmembrane region" description="Helical" evidence="1">
    <location>
        <begin position="544"/>
        <end position="562"/>
    </location>
</feature>
<keyword evidence="1" id="KW-1133">Transmembrane helix</keyword>
<dbReference type="Gene3D" id="3.30.70.1440">
    <property type="entry name" value="Multidrug efflux transporter AcrB pore domain"/>
    <property type="match status" value="1"/>
</dbReference>
<dbReference type="Gene3D" id="3.30.2090.10">
    <property type="entry name" value="Multidrug efflux transporter AcrB TolC docking domain, DN and DC subdomains"/>
    <property type="match status" value="2"/>
</dbReference>
<reference evidence="2 3" key="1">
    <citation type="submission" date="2024-01" db="EMBL/GenBank/DDBJ databases">
        <title>Genomic insights into the taxonomy and metabolism of the cyanobacterium Pannus brasiliensis CCIBt3594.</title>
        <authorList>
            <person name="Machado M."/>
            <person name="Botero N.B."/>
            <person name="Andreote A.P.D."/>
            <person name="Feitosa A.M.T."/>
            <person name="Popin R."/>
            <person name="Sivonen K."/>
            <person name="Fiore M.F."/>
        </authorList>
    </citation>
    <scope>NUCLEOTIDE SEQUENCE [LARGE SCALE GENOMIC DNA]</scope>
    <source>
        <strain evidence="2 3">CCIBt3594</strain>
    </source>
</reference>
<feature type="transmembrane region" description="Helical" evidence="1">
    <location>
        <begin position="448"/>
        <end position="471"/>
    </location>
</feature>
<protein>
    <submittedName>
        <fullName evidence="2">Efflux RND transporter permease subunit</fullName>
    </submittedName>
</protein>
<gene>
    <name evidence="2" type="ORF">V0288_12355</name>
</gene>
<feature type="transmembrane region" description="Helical" evidence="1">
    <location>
        <begin position="345"/>
        <end position="364"/>
    </location>
</feature>
<feature type="transmembrane region" description="Helical" evidence="1">
    <location>
        <begin position="21"/>
        <end position="40"/>
    </location>
</feature>
<dbReference type="Gene3D" id="3.30.70.1430">
    <property type="entry name" value="Multidrug efflux transporter AcrB pore domain"/>
    <property type="match status" value="2"/>
</dbReference>
<feature type="transmembrane region" description="Helical" evidence="1">
    <location>
        <begin position="397"/>
        <end position="418"/>
    </location>
</feature>
<dbReference type="SUPFAM" id="SSF82866">
    <property type="entry name" value="Multidrug efflux transporter AcrB transmembrane domain"/>
    <property type="match status" value="2"/>
</dbReference>
<dbReference type="PANTHER" id="PTHR32063">
    <property type="match status" value="1"/>
</dbReference>
<feature type="transmembrane region" description="Helical" evidence="1">
    <location>
        <begin position="1009"/>
        <end position="1035"/>
    </location>
</feature>
<feature type="transmembrane region" description="Helical" evidence="1">
    <location>
        <begin position="929"/>
        <end position="956"/>
    </location>
</feature>
<dbReference type="AlphaFoldDB" id="A0AAW9QVD2"/>
<proteinExistence type="predicted"/>
<dbReference type="SUPFAM" id="SSF82714">
    <property type="entry name" value="Multidrug efflux transporter AcrB TolC docking domain, DN and DC subdomains"/>
    <property type="match status" value="2"/>
</dbReference>
<dbReference type="SUPFAM" id="SSF82693">
    <property type="entry name" value="Multidrug efflux transporter AcrB pore domain, PN1, PN2, PC1 and PC2 subdomains"/>
    <property type="match status" value="3"/>
</dbReference>
<dbReference type="Gene3D" id="3.30.70.1320">
    <property type="entry name" value="Multidrug efflux transporter AcrB pore domain like"/>
    <property type="match status" value="1"/>
</dbReference>
<dbReference type="PRINTS" id="PR00702">
    <property type="entry name" value="ACRIFLAVINRP"/>
</dbReference>
<dbReference type="GO" id="GO:0005886">
    <property type="term" value="C:plasma membrane"/>
    <property type="evidence" value="ECO:0007669"/>
    <property type="project" value="TreeGrafter"/>
</dbReference>
<feature type="transmembrane region" description="Helical" evidence="1">
    <location>
        <begin position="879"/>
        <end position="898"/>
    </location>
</feature>
<dbReference type="GO" id="GO:0042910">
    <property type="term" value="F:xenobiotic transmembrane transporter activity"/>
    <property type="evidence" value="ECO:0007669"/>
    <property type="project" value="TreeGrafter"/>
</dbReference>
<evidence type="ECO:0000313" key="3">
    <source>
        <dbReference type="Proteomes" id="UP001328733"/>
    </source>
</evidence>
<name>A0AAW9QVD2_9CHRO</name>
<dbReference type="PANTHER" id="PTHR32063:SF0">
    <property type="entry name" value="SWARMING MOTILITY PROTEIN SWRC"/>
    <property type="match status" value="1"/>
</dbReference>
<dbReference type="InterPro" id="IPR027463">
    <property type="entry name" value="AcrB_DN_DC_subdom"/>
</dbReference>